<feature type="region of interest" description="Disordered" evidence="1">
    <location>
        <begin position="19"/>
        <end position="54"/>
    </location>
</feature>
<proteinExistence type="predicted"/>
<accession>A0A1L9SGE0</accession>
<sequence>MRISVVALLALATGINAVTNGTSGTGTGTGTGTNGTSGTGTNGTHPTTSVPLSTGVSSTAAIPLSTGAYSNGTSSAVPYSNATTTLTNSNGEPTATVTGSSGGGVGGVGGVGGGGETSSAAASSTATASSSGASPVSPSSTGFVPSSLASFSSEIGYMAAIAMSAVWGVLIVMA</sequence>
<keyword evidence="2" id="KW-0812">Transmembrane</keyword>
<feature type="chain" id="PRO_5012544246" description="REJ domain-containing protein" evidence="3">
    <location>
        <begin position="18"/>
        <end position="174"/>
    </location>
</feature>
<evidence type="ECO:0000313" key="5">
    <source>
        <dbReference type="Proteomes" id="UP000184188"/>
    </source>
</evidence>
<feature type="transmembrane region" description="Helical" evidence="2">
    <location>
        <begin position="155"/>
        <end position="173"/>
    </location>
</feature>
<dbReference type="GeneID" id="34609676"/>
<keyword evidence="2" id="KW-1133">Transmembrane helix</keyword>
<dbReference type="AlphaFoldDB" id="A0A1L9SGE0"/>
<feature type="compositionally biased region" description="Polar residues" evidence="1">
    <location>
        <begin position="83"/>
        <end position="92"/>
    </location>
</feature>
<name>A0A1L9SGE0_9EURO</name>
<evidence type="ECO:0000256" key="3">
    <source>
        <dbReference type="SAM" id="SignalP"/>
    </source>
</evidence>
<dbReference type="EMBL" id="KV878343">
    <property type="protein sequence ID" value="OJJ46183.1"/>
    <property type="molecule type" value="Genomic_DNA"/>
</dbReference>
<evidence type="ECO:0000256" key="1">
    <source>
        <dbReference type="SAM" id="MobiDB-lite"/>
    </source>
</evidence>
<gene>
    <name evidence="4" type="ORF">ASPZODRAFT_133186</name>
</gene>
<dbReference type="VEuPathDB" id="FungiDB:ASPZODRAFT_133186"/>
<keyword evidence="3" id="KW-0732">Signal</keyword>
<feature type="region of interest" description="Disordered" evidence="1">
    <location>
        <begin position="83"/>
        <end position="142"/>
    </location>
</feature>
<reference evidence="5" key="1">
    <citation type="journal article" date="2017" name="Genome Biol.">
        <title>Comparative genomics reveals high biological diversity and specific adaptations in the industrially and medically important fungal genus Aspergillus.</title>
        <authorList>
            <person name="de Vries R.P."/>
            <person name="Riley R."/>
            <person name="Wiebenga A."/>
            <person name="Aguilar-Osorio G."/>
            <person name="Amillis S."/>
            <person name="Uchima C.A."/>
            <person name="Anderluh G."/>
            <person name="Asadollahi M."/>
            <person name="Askin M."/>
            <person name="Barry K."/>
            <person name="Battaglia E."/>
            <person name="Bayram O."/>
            <person name="Benocci T."/>
            <person name="Braus-Stromeyer S.A."/>
            <person name="Caldana C."/>
            <person name="Canovas D."/>
            <person name="Cerqueira G.C."/>
            <person name="Chen F."/>
            <person name="Chen W."/>
            <person name="Choi C."/>
            <person name="Clum A."/>
            <person name="Dos Santos R.A."/>
            <person name="Damasio A.R."/>
            <person name="Diallinas G."/>
            <person name="Emri T."/>
            <person name="Fekete E."/>
            <person name="Flipphi M."/>
            <person name="Freyberg S."/>
            <person name="Gallo A."/>
            <person name="Gournas C."/>
            <person name="Habgood R."/>
            <person name="Hainaut M."/>
            <person name="Harispe M.L."/>
            <person name="Henrissat B."/>
            <person name="Hilden K.S."/>
            <person name="Hope R."/>
            <person name="Hossain A."/>
            <person name="Karabika E."/>
            <person name="Karaffa L."/>
            <person name="Karanyi Z."/>
            <person name="Krasevec N."/>
            <person name="Kuo A."/>
            <person name="Kusch H."/>
            <person name="LaButti K."/>
            <person name="Lagendijk E.L."/>
            <person name="Lapidus A."/>
            <person name="Levasseur A."/>
            <person name="Lindquist E."/>
            <person name="Lipzen A."/>
            <person name="Logrieco A.F."/>
            <person name="MacCabe A."/>
            <person name="Maekelae M.R."/>
            <person name="Malavazi I."/>
            <person name="Melin P."/>
            <person name="Meyer V."/>
            <person name="Mielnichuk N."/>
            <person name="Miskei M."/>
            <person name="Molnar A.P."/>
            <person name="Mule G."/>
            <person name="Ngan C.Y."/>
            <person name="Orejas M."/>
            <person name="Orosz E."/>
            <person name="Ouedraogo J.P."/>
            <person name="Overkamp K.M."/>
            <person name="Park H.-S."/>
            <person name="Perrone G."/>
            <person name="Piumi F."/>
            <person name="Punt P.J."/>
            <person name="Ram A.F."/>
            <person name="Ramon A."/>
            <person name="Rauscher S."/>
            <person name="Record E."/>
            <person name="Riano-Pachon D.M."/>
            <person name="Robert V."/>
            <person name="Roehrig J."/>
            <person name="Ruller R."/>
            <person name="Salamov A."/>
            <person name="Salih N.S."/>
            <person name="Samson R.A."/>
            <person name="Sandor E."/>
            <person name="Sanguinetti M."/>
            <person name="Schuetze T."/>
            <person name="Sepcic K."/>
            <person name="Shelest E."/>
            <person name="Sherlock G."/>
            <person name="Sophianopoulou V."/>
            <person name="Squina F.M."/>
            <person name="Sun H."/>
            <person name="Susca A."/>
            <person name="Todd R.B."/>
            <person name="Tsang A."/>
            <person name="Unkles S.E."/>
            <person name="van de Wiele N."/>
            <person name="van Rossen-Uffink D."/>
            <person name="Oliveira J.V."/>
            <person name="Vesth T.C."/>
            <person name="Visser J."/>
            <person name="Yu J.-H."/>
            <person name="Zhou M."/>
            <person name="Andersen M.R."/>
            <person name="Archer D.B."/>
            <person name="Baker S.E."/>
            <person name="Benoit I."/>
            <person name="Brakhage A.A."/>
            <person name="Braus G.H."/>
            <person name="Fischer R."/>
            <person name="Frisvad J.C."/>
            <person name="Goldman G.H."/>
            <person name="Houbraken J."/>
            <person name="Oakley B."/>
            <person name="Pocsi I."/>
            <person name="Scazzocchio C."/>
            <person name="Seiboth B."/>
            <person name="vanKuyk P.A."/>
            <person name="Wortman J."/>
            <person name="Dyer P.S."/>
            <person name="Grigoriev I.V."/>
        </authorList>
    </citation>
    <scope>NUCLEOTIDE SEQUENCE [LARGE SCALE GENOMIC DNA]</scope>
    <source>
        <strain evidence="5">CBS 506.65</strain>
    </source>
</reference>
<protein>
    <recommendedName>
        <fullName evidence="6">REJ domain-containing protein</fullName>
    </recommendedName>
</protein>
<evidence type="ECO:0000256" key="2">
    <source>
        <dbReference type="SAM" id="Phobius"/>
    </source>
</evidence>
<keyword evidence="5" id="KW-1185">Reference proteome</keyword>
<dbReference type="RefSeq" id="XP_022580693.1">
    <property type="nucleotide sequence ID" value="XM_022723211.1"/>
</dbReference>
<organism evidence="4 5">
    <name type="scientific">Penicilliopsis zonata CBS 506.65</name>
    <dbReference type="NCBI Taxonomy" id="1073090"/>
    <lineage>
        <taxon>Eukaryota</taxon>
        <taxon>Fungi</taxon>
        <taxon>Dikarya</taxon>
        <taxon>Ascomycota</taxon>
        <taxon>Pezizomycotina</taxon>
        <taxon>Eurotiomycetes</taxon>
        <taxon>Eurotiomycetidae</taxon>
        <taxon>Eurotiales</taxon>
        <taxon>Aspergillaceae</taxon>
        <taxon>Penicilliopsis</taxon>
    </lineage>
</organism>
<feature type="compositionally biased region" description="Low complexity" evidence="1">
    <location>
        <begin position="117"/>
        <end position="142"/>
    </location>
</feature>
<dbReference type="Proteomes" id="UP000184188">
    <property type="component" value="Unassembled WGS sequence"/>
</dbReference>
<keyword evidence="2" id="KW-0472">Membrane</keyword>
<feature type="signal peptide" evidence="3">
    <location>
        <begin position="1"/>
        <end position="17"/>
    </location>
</feature>
<feature type="compositionally biased region" description="Gly residues" evidence="1">
    <location>
        <begin position="23"/>
        <end position="41"/>
    </location>
</feature>
<evidence type="ECO:0000313" key="4">
    <source>
        <dbReference type="EMBL" id="OJJ46183.1"/>
    </source>
</evidence>
<evidence type="ECO:0008006" key="6">
    <source>
        <dbReference type="Google" id="ProtNLM"/>
    </source>
</evidence>
<feature type="compositionally biased region" description="Gly residues" evidence="1">
    <location>
        <begin position="100"/>
        <end position="116"/>
    </location>
</feature>